<dbReference type="EMBL" id="JBHTNZ010000009">
    <property type="protein sequence ID" value="MFD1461645.1"/>
    <property type="molecule type" value="Genomic_DNA"/>
</dbReference>
<name>A0ABW4DA99_9BACL</name>
<protein>
    <submittedName>
        <fullName evidence="2">Uncharacterized protein</fullName>
    </submittedName>
</protein>
<comment type="caution">
    <text evidence="2">The sequence shown here is derived from an EMBL/GenBank/DDBJ whole genome shotgun (WGS) entry which is preliminary data.</text>
</comment>
<evidence type="ECO:0000313" key="3">
    <source>
        <dbReference type="Proteomes" id="UP001597340"/>
    </source>
</evidence>
<dbReference type="RefSeq" id="WP_229524397.1">
    <property type="nucleotide sequence ID" value="NZ_JAFFQR010000064.1"/>
</dbReference>
<feature type="region of interest" description="Disordered" evidence="1">
    <location>
        <begin position="1"/>
        <end position="23"/>
    </location>
</feature>
<keyword evidence="3" id="KW-1185">Reference proteome</keyword>
<accession>A0ABW4DA99</accession>
<feature type="compositionally biased region" description="Polar residues" evidence="1">
    <location>
        <begin position="1"/>
        <end position="17"/>
    </location>
</feature>
<dbReference type="Proteomes" id="UP001597340">
    <property type="component" value="Unassembled WGS sequence"/>
</dbReference>
<reference evidence="3" key="1">
    <citation type="journal article" date="2019" name="Int. J. Syst. Evol. Microbiol.">
        <title>The Global Catalogue of Microorganisms (GCM) 10K type strain sequencing project: providing services to taxonomists for standard genome sequencing and annotation.</title>
        <authorList>
            <consortium name="The Broad Institute Genomics Platform"/>
            <consortium name="The Broad Institute Genome Sequencing Center for Infectious Disease"/>
            <person name="Wu L."/>
            <person name="Ma J."/>
        </authorList>
    </citation>
    <scope>NUCLEOTIDE SEQUENCE [LARGE SCALE GENOMIC DNA]</scope>
    <source>
        <strain evidence="3">CCM 9147</strain>
    </source>
</reference>
<proteinExistence type="predicted"/>
<evidence type="ECO:0000256" key="1">
    <source>
        <dbReference type="SAM" id="MobiDB-lite"/>
    </source>
</evidence>
<gene>
    <name evidence="2" type="ORF">ACFQ5D_09470</name>
</gene>
<evidence type="ECO:0000313" key="2">
    <source>
        <dbReference type="EMBL" id="MFD1461645.1"/>
    </source>
</evidence>
<sequence>MGTSVPNWKNELSSQGQGDVKTYTLSPEELEKIVGKPIPKSHTKPLSFRAKTKTIKEEIPVAKVKDDPKPVAPIAETAAENPPITQPDDALSKPVLSKAEDEAIKWLLTEWDKQSLLHEHAASPNGWQIGTQAEALNGMSIWLLAQALISGYAVKLTPAEKMLEAFESKYGYDRTDYSGTMPEVRAFQAGMITALEIAGLRFKGVNRI</sequence>
<organism evidence="2 3">
    <name type="scientific">Paenibacillus farraposensis</name>
    <dbReference type="NCBI Taxonomy" id="2807095"/>
    <lineage>
        <taxon>Bacteria</taxon>
        <taxon>Bacillati</taxon>
        <taxon>Bacillota</taxon>
        <taxon>Bacilli</taxon>
        <taxon>Bacillales</taxon>
        <taxon>Paenibacillaceae</taxon>
        <taxon>Paenibacillus</taxon>
    </lineage>
</organism>